<protein>
    <submittedName>
        <fullName evidence="1">DUF481 domain-containing protein</fullName>
    </submittedName>
</protein>
<evidence type="ECO:0000313" key="1">
    <source>
        <dbReference type="EMBL" id="MDE1515994.1"/>
    </source>
</evidence>
<keyword evidence="2" id="KW-1185">Reference proteome</keyword>
<reference evidence="1 2" key="1">
    <citation type="submission" date="2023-02" db="EMBL/GenBank/DDBJ databases">
        <title>Vibrio intestini sp. nov., a close relative of Vibrio cholerae isolated from the intestine of Healthy Culter dabryi.</title>
        <authorList>
            <person name="Wu N."/>
        </authorList>
    </citation>
    <scope>NUCLEOTIDE SEQUENCE [LARGE SCALE GENOMIC DNA]</scope>
    <source>
        <strain evidence="1 2">DSL-7</strain>
    </source>
</reference>
<dbReference type="InterPro" id="IPR007433">
    <property type="entry name" value="DUF481"/>
</dbReference>
<dbReference type="Proteomes" id="UP001216189">
    <property type="component" value="Unassembled WGS sequence"/>
</dbReference>
<organism evidence="1 2">
    <name type="scientific">Vibrio chanodichtyis</name>
    <dbReference type="NCBI Taxonomy" id="3027932"/>
    <lineage>
        <taxon>Bacteria</taxon>
        <taxon>Pseudomonadati</taxon>
        <taxon>Pseudomonadota</taxon>
        <taxon>Gammaproteobacteria</taxon>
        <taxon>Vibrionales</taxon>
        <taxon>Vibrionaceae</taxon>
        <taxon>Vibrio</taxon>
    </lineage>
</organism>
<accession>A0ABT5V2V4</accession>
<proteinExistence type="predicted"/>
<dbReference type="Pfam" id="PF04338">
    <property type="entry name" value="DUF481"/>
    <property type="match status" value="1"/>
</dbReference>
<sequence length="268" mass="30614">MSFYYATTLNVEEVIVFPKWLTWTSLALCFPALAEPAKSNSDIRLPSPWSHHVEFGYQAHTGNTDSQSLTSRVKSEYTSGRHRTYGEWKFYKLDKNGKANKHQSTYALQTDYKLGPKTYLYASFYGTDSRYSAYFKDYTLSAGLGYQFVYTEDFTLEVEVGPGFRYQKPNQDEIDKNDIVFPDQVNEGIFRGNLKSEWQALANLCFAAELTMVSGGSNTSVDSDLSVTNKITDNIALKIRQSRQFHNRVPEGLSKEDSVFSVNLRFQF</sequence>
<name>A0ABT5V2V4_9VIBR</name>
<comment type="caution">
    <text evidence="1">The sequence shown here is derived from an EMBL/GenBank/DDBJ whole genome shotgun (WGS) entry which is preliminary data.</text>
</comment>
<dbReference type="EMBL" id="JARBFT010000021">
    <property type="protein sequence ID" value="MDE1515994.1"/>
    <property type="molecule type" value="Genomic_DNA"/>
</dbReference>
<evidence type="ECO:0000313" key="2">
    <source>
        <dbReference type="Proteomes" id="UP001216189"/>
    </source>
</evidence>
<gene>
    <name evidence="1" type="ORF">PUN32_13380</name>
</gene>